<evidence type="ECO:0008006" key="4">
    <source>
        <dbReference type="Google" id="ProtNLM"/>
    </source>
</evidence>
<comment type="caution">
    <text evidence="2">The sequence shown here is derived from an EMBL/GenBank/DDBJ whole genome shotgun (WGS) entry which is preliminary data.</text>
</comment>
<dbReference type="InterPro" id="IPR043519">
    <property type="entry name" value="NT_sf"/>
</dbReference>
<dbReference type="EMBL" id="JBHTBJ010000076">
    <property type="protein sequence ID" value="MFC7280093.1"/>
    <property type="molecule type" value="Genomic_DNA"/>
</dbReference>
<evidence type="ECO:0000256" key="1">
    <source>
        <dbReference type="SAM" id="MobiDB-lite"/>
    </source>
</evidence>
<dbReference type="RefSeq" id="WP_378978048.1">
    <property type="nucleotide sequence ID" value="NZ_JBHTBJ010000076.1"/>
</dbReference>
<dbReference type="PRINTS" id="PR01217">
    <property type="entry name" value="PRICHEXTENSN"/>
</dbReference>
<evidence type="ECO:0000313" key="3">
    <source>
        <dbReference type="Proteomes" id="UP001596548"/>
    </source>
</evidence>
<dbReference type="Gene3D" id="3.30.460.10">
    <property type="entry name" value="Beta Polymerase, domain 2"/>
    <property type="match status" value="1"/>
</dbReference>
<feature type="compositionally biased region" description="Low complexity" evidence="1">
    <location>
        <begin position="338"/>
        <end position="352"/>
    </location>
</feature>
<protein>
    <recommendedName>
        <fullName evidence="4">Nucleotidyltransferase</fullName>
    </recommendedName>
</protein>
<dbReference type="PROSITE" id="PS50152">
    <property type="entry name" value="25A_SYNTH_3"/>
    <property type="match status" value="1"/>
</dbReference>
<dbReference type="Proteomes" id="UP001596548">
    <property type="component" value="Unassembled WGS sequence"/>
</dbReference>
<sequence length="505" mass="54726">MKIKDVIQEAVDRISPSGSQHDKANRRAAVFTSSMQKMLHGKTEVVRSGSWARGTSLDPIHDVDLIVLLPSDLHAEYQAGSGSADAVLKYVAELIVEAVPGVHRAVPRNHVVKCYVDSRWATDTEGWHGFAVDVMPAFRVGPGVIEVPERRSDRWRTVAPENLIAASLRREKEWPEYLNMVRLLKNWAHEHPELGITSLAMEVLALRCLPHPPLLRRMSEIDALTRFFTAAAGEIMRGVYDPAGRSGEIAPGLDRRAARKMFLKMADLSATAAEWAKSGHPDGEDIAVHFLREIFGDAIRKPKHNWTQEEIDARNRPEPVKILPEERTWRYFPGRYPGQGPTPGTNPGDTPNGRPPEPTDPPEPPPGPYGPTGGPTPRPPGPADGSPYPKPRPHGPMGDSPNATPHPQGPTGGIDTTARRRGPTRRTDPTQGRRTPSPDPEATALGRGQDAGLNPAPHTTPPAYEHGSAAAGTSRFRNPAGHRAMLGAGAAVAAPTVVRAEDPAG</sequence>
<gene>
    <name evidence="2" type="ORF">ACFQS1_39565</name>
</gene>
<dbReference type="Pfam" id="PF18144">
    <property type="entry name" value="SMODS"/>
    <property type="match status" value="1"/>
</dbReference>
<proteinExistence type="predicted"/>
<accession>A0ABW2I5G6</accession>
<organism evidence="2 3">
    <name type="scientific">Paractinoplanes rhizophilus</name>
    <dbReference type="NCBI Taxonomy" id="1416877"/>
    <lineage>
        <taxon>Bacteria</taxon>
        <taxon>Bacillati</taxon>
        <taxon>Actinomycetota</taxon>
        <taxon>Actinomycetes</taxon>
        <taxon>Micromonosporales</taxon>
        <taxon>Micromonosporaceae</taxon>
        <taxon>Paractinoplanes</taxon>
    </lineage>
</organism>
<dbReference type="SUPFAM" id="SSF81301">
    <property type="entry name" value="Nucleotidyltransferase"/>
    <property type="match status" value="1"/>
</dbReference>
<name>A0ABW2I5G6_9ACTN</name>
<reference evidence="3" key="1">
    <citation type="journal article" date="2019" name="Int. J. Syst. Evol. Microbiol.">
        <title>The Global Catalogue of Microorganisms (GCM) 10K type strain sequencing project: providing services to taxonomists for standard genome sequencing and annotation.</title>
        <authorList>
            <consortium name="The Broad Institute Genomics Platform"/>
            <consortium name="The Broad Institute Genome Sequencing Center for Infectious Disease"/>
            <person name="Wu L."/>
            <person name="Ma J."/>
        </authorList>
    </citation>
    <scope>NUCLEOTIDE SEQUENCE [LARGE SCALE GENOMIC DNA]</scope>
    <source>
        <strain evidence="3">XZYJT-10</strain>
    </source>
</reference>
<feature type="region of interest" description="Disordered" evidence="1">
    <location>
        <begin position="329"/>
        <end position="477"/>
    </location>
</feature>
<feature type="compositionally biased region" description="Pro residues" evidence="1">
    <location>
        <begin position="353"/>
        <end position="382"/>
    </location>
</feature>
<keyword evidence="3" id="KW-1185">Reference proteome</keyword>
<evidence type="ECO:0000313" key="2">
    <source>
        <dbReference type="EMBL" id="MFC7280093.1"/>
    </source>
</evidence>